<reference evidence="3" key="1">
    <citation type="journal article" date="2007" name="Nature">
        <title>The grapevine genome sequence suggests ancestral hexaploidization in major angiosperm phyla.</title>
        <authorList>
            <consortium name="The French-Italian Public Consortium for Grapevine Genome Characterization."/>
            <person name="Jaillon O."/>
            <person name="Aury J.-M."/>
            <person name="Noel B."/>
            <person name="Policriti A."/>
            <person name="Clepet C."/>
            <person name="Casagrande A."/>
            <person name="Choisne N."/>
            <person name="Aubourg S."/>
            <person name="Vitulo N."/>
            <person name="Jubin C."/>
            <person name="Vezzi A."/>
            <person name="Legeai F."/>
            <person name="Hugueney P."/>
            <person name="Dasilva C."/>
            <person name="Horner D."/>
            <person name="Mica E."/>
            <person name="Jublot D."/>
            <person name="Poulain J."/>
            <person name="Bruyere C."/>
            <person name="Billault A."/>
            <person name="Segurens B."/>
            <person name="Gouyvenoux M."/>
            <person name="Ugarte E."/>
            <person name="Cattonaro F."/>
            <person name="Anthouard V."/>
            <person name="Vico V."/>
            <person name="Del Fabbro C."/>
            <person name="Alaux M."/>
            <person name="Di Gaspero G."/>
            <person name="Dumas V."/>
            <person name="Felice N."/>
            <person name="Paillard S."/>
            <person name="Juman I."/>
            <person name="Moroldo M."/>
            <person name="Scalabrin S."/>
            <person name="Canaguier A."/>
            <person name="Le Clainche I."/>
            <person name="Malacrida G."/>
            <person name="Durand E."/>
            <person name="Pesole G."/>
            <person name="Laucou V."/>
            <person name="Chatelet P."/>
            <person name="Merdinoglu D."/>
            <person name="Delledonne M."/>
            <person name="Pezzotti M."/>
            <person name="Lecharny A."/>
            <person name="Scarpelli C."/>
            <person name="Artiguenave F."/>
            <person name="Pe M.E."/>
            <person name="Valle G."/>
            <person name="Morgante M."/>
            <person name="Caboche M."/>
            <person name="Adam-Blondon A.-F."/>
            <person name="Weissenbach J."/>
            <person name="Quetier F."/>
            <person name="Wincker P."/>
        </authorList>
    </citation>
    <scope>NUCLEOTIDE SEQUENCE [LARGE SCALE GENOMIC DNA]</scope>
    <source>
        <strain evidence="3">cv. Pinot noir / PN40024</strain>
    </source>
</reference>
<gene>
    <name evidence="2" type="ordered locus">VIT_01s0010g00840</name>
</gene>
<proteinExistence type="predicted"/>
<evidence type="ECO:0000313" key="2">
    <source>
        <dbReference type="EMBL" id="CCB51160.1"/>
    </source>
</evidence>
<keyword evidence="3" id="KW-1185">Reference proteome</keyword>
<keyword evidence="1" id="KW-0472">Membrane</keyword>
<keyword evidence="1" id="KW-1133">Transmembrane helix</keyword>
<protein>
    <submittedName>
        <fullName evidence="2">Uncharacterized protein</fullName>
    </submittedName>
</protein>
<name>F6HGF9_VITVI</name>
<feature type="transmembrane region" description="Helical" evidence="1">
    <location>
        <begin position="20"/>
        <end position="41"/>
    </location>
</feature>
<dbReference type="AlphaFoldDB" id="F6HGF9"/>
<keyword evidence="1" id="KW-0812">Transmembrane</keyword>
<dbReference type="PaxDb" id="29760-VIT_01s0010g00840.t01"/>
<accession>F6HGF9</accession>
<dbReference type="Proteomes" id="UP000009183">
    <property type="component" value="Chromosome 1"/>
</dbReference>
<dbReference type="EMBL" id="FN595754">
    <property type="protein sequence ID" value="CCB51160.1"/>
    <property type="molecule type" value="Genomic_DNA"/>
</dbReference>
<dbReference type="InParanoid" id="F6HGF9"/>
<dbReference type="PANTHER" id="PTHR42916">
    <property type="entry name" value="2-SUCCINYL-5-ENOLPYRUVYL-6-HYDROXY-3-CYCLOHEXENE-1-CARBOXYLATE SYNTHASE"/>
    <property type="match status" value="1"/>
</dbReference>
<dbReference type="HOGENOM" id="CLU_2296826_0_0_1"/>
<dbReference type="STRING" id="29760.F6HGF9"/>
<evidence type="ECO:0000313" key="3">
    <source>
        <dbReference type="Proteomes" id="UP000009183"/>
    </source>
</evidence>
<organism evidence="2 3">
    <name type="scientific">Vitis vinifera</name>
    <name type="common">Grape</name>
    <dbReference type="NCBI Taxonomy" id="29760"/>
    <lineage>
        <taxon>Eukaryota</taxon>
        <taxon>Viridiplantae</taxon>
        <taxon>Streptophyta</taxon>
        <taxon>Embryophyta</taxon>
        <taxon>Tracheophyta</taxon>
        <taxon>Spermatophyta</taxon>
        <taxon>Magnoliopsida</taxon>
        <taxon>eudicotyledons</taxon>
        <taxon>Gunneridae</taxon>
        <taxon>Pentapetalae</taxon>
        <taxon>rosids</taxon>
        <taxon>Vitales</taxon>
        <taxon>Vitaceae</taxon>
        <taxon>Viteae</taxon>
        <taxon>Vitis</taxon>
    </lineage>
</organism>
<dbReference type="PANTHER" id="PTHR42916:SF1">
    <property type="entry name" value="PROTEIN PHYLLO, CHLOROPLASTIC"/>
    <property type="match status" value="1"/>
</dbReference>
<evidence type="ECO:0000256" key="1">
    <source>
        <dbReference type="SAM" id="Phobius"/>
    </source>
</evidence>
<sequence length="101" mass="11416">MKELAHSKPSLFPHHFPTFLPLMPMLGSIVLCVIGDVSFLYDTNGLSILSQSMKHLEVRTKIELQDALFTSQQENRDCVIEVESCIDSNAAFHSHRAFLKN</sequence>